<dbReference type="EMBL" id="FOSJ01000012">
    <property type="protein sequence ID" value="SFK15136.1"/>
    <property type="molecule type" value="Genomic_DNA"/>
</dbReference>
<dbReference type="Proteomes" id="UP000199589">
    <property type="component" value="Unassembled WGS sequence"/>
</dbReference>
<organism evidence="2 3">
    <name type="scientific">Marinilactibacillus piezotolerans</name>
    <dbReference type="NCBI Taxonomy" id="258723"/>
    <lineage>
        <taxon>Bacteria</taxon>
        <taxon>Bacillati</taxon>
        <taxon>Bacillota</taxon>
        <taxon>Bacilli</taxon>
        <taxon>Lactobacillales</taxon>
        <taxon>Carnobacteriaceae</taxon>
        <taxon>Marinilactibacillus</taxon>
    </lineage>
</organism>
<feature type="transmembrane region" description="Helical" evidence="1">
    <location>
        <begin position="6"/>
        <end position="27"/>
    </location>
</feature>
<evidence type="ECO:0008006" key="4">
    <source>
        <dbReference type="Google" id="ProtNLM"/>
    </source>
</evidence>
<keyword evidence="1" id="KW-0812">Transmembrane</keyword>
<evidence type="ECO:0000313" key="2">
    <source>
        <dbReference type="EMBL" id="SFK15136.1"/>
    </source>
</evidence>
<dbReference type="AlphaFoldDB" id="A0A1I3X8F5"/>
<name>A0A1I3X8F5_9LACT</name>
<dbReference type="RefSeq" id="WP_177206318.1">
    <property type="nucleotide sequence ID" value="NZ_FOSJ01000012.1"/>
</dbReference>
<protein>
    <recommendedName>
        <fullName evidence="4">DUF4083 domain-containing protein</fullName>
    </recommendedName>
</protein>
<proteinExistence type="predicted"/>
<evidence type="ECO:0000313" key="3">
    <source>
        <dbReference type="Proteomes" id="UP000199589"/>
    </source>
</evidence>
<keyword evidence="3" id="KW-1185">Reference proteome</keyword>
<gene>
    <name evidence="2" type="ORF">SAMN04488569_101249</name>
</gene>
<keyword evidence="1" id="KW-1133">Transmembrane helix</keyword>
<sequence>MIFISLFMIVLYLAVPAAIIFFLKLCYDMVSLTKEKNVKLDRLIGLLEKREQENE</sequence>
<keyword evidence="1" id="KW-0472">Membrane</keyword>
<evidence type="ECO:0000256" key="1">
    <source>
        <dbReference type="SAM" id="Phobius"/>
    </source>
</evidence>
<accession>A0A1I3X8F5</accession>
<reference evidence="3" key="1">
    <citation type="submission" date="2016-10" db="EMBL/GenBank/DDBJ databases">
        <authorList>
            <person name="Varghese N."/>
            <person name="Submissions S."/>
        </authorList>
    </citation>
    <scope>NUCLEOTIDE SEQUENCE [LARGE SCALE GENOMIC DNA]</scope>
    <source>
        <strain evidence="3">DSM 16108</strain>
    </source>
</reference>